<feature type="signal peptide" evidence="1">
    <location>
        <begin position="1"/>
        <end position="22"/>
    </location>
</feature>
<keyword evidence="1" id="KW-0732">Signal</keyword>
<dbReference type="Proteomes" id="UP000552241">
    <property type="component" value="Unassembled WGS sequence"/>
</dbReference>
<sequence length="198" mass="22105">MKKILKFSSMMFCILAMVISCGQNPEENAKNKVAEELGIDKSDLENQSYYSLTIQKGTLKGVQFSVPDYVSTYDGFRADENGNVQLTSVTFVDPQQGNSTANISWDGNQTKALSANPDATEGTFLEFKLKKDGKDYHFTSISGQTKVESYEDVNIKDEMINHTFTKRNVNMSFSGLFKENISGEEVKIEGIVQFVNSK</sequence>
<evidence type="ECO:0000256" key="1">
    <source>
        <dbReference type="SAM" id="SignalP"/>
    </source>
</evidence>
<evidence type="ECO:0000313" key="3">
    <source>
        <dbReference type="Proteomes" id="UP000552241"/>
    </source>
</evidence>
<evidence type="ECO:0008006" key="4">
    <source>
        <dbReference type="Google" id="ProtNLM"/>
    </source>
</evidence>
<evidence type="ECO:0000313" key="2">
    <source>
        <dbReference type="EMBL" id="MBA5630406.1"/>
    </source>
</evidence>
<dbReference type="RefSeq" id="WP_182044003.1">
    <property type="nucleotide sequence ID" value="NZ_JACDZE010000004.1"/>
</dbReference>
<gene>
    <name evidence="2" type="ORF">HU137_11540</name>
</gene>
<protein>
    <recommendedName>
        <fullName evidence="4">Lipoprotein</fullName>
    </recommendedName>
</protein>
<organism evidence="2 3">
    <name type="scientific">Moheibacter lacus</name>
    <dbReference type="NCBI Taxonomy" id="2745851"/>
    <lineage>
        <taxon>Bacteria</taxon>
        <taxon>Pseudomonadati</taxon>
        <taxon>Bacteroidota</taxon>
        <taxon>Flavobacteriia</taxon>
        <taxon>Flavobacteriales</taxon>
        <taxon>Weeksellaceae</taxon>
        <taxon>Moheibacter</taxon>
    </lineage>
</organism>
<keyword evidence="3" id="KW-1185">Reference proteome</keyword>
<proteinExistence type="predicted"/>
<comment type="caution">
    <text evidence="2">The sequence shown here is derived from an EMBL/GenBank/DDBJ whole genome shotgun (WGS) entry which is preliminary data.</text>
</comment>
<dbReference type="AlphaFoldDB" id="A0A838ZTT7"/>
<name>A0A838ZTT7_9FLAO</name>
<reference evidence="2 3" key="1">
    <citation type="submission" date="2020-07" db="EMBL/GenBank/DDBJ databases">
        <title>Moheibacter lacus sp. nov., a member of the family Flavobacteriaceae isolated from freshwater lake sediment.</title>
        <authorList>
            <person name="Liu Y."/>
        </authorList>
    </citation>
    <scope>NUCLEOTIDE SEQUENCE [LARGE SCALE GENOMIC DNA]</scope>
    <source>
        <strain evidence="2 3">BDHS18</strain>
    </source>
</reference>
<dbReference type="PROSITE" id="PS51257">
    <property type="entry name" value="PROKAR_LIPOPROTEIN"/>
    <property type="match status" value="1"/>
</dbReference>
<accession>A0A838ZTT7</accession>
<feature type="chain" id="PRO_5032516004" description="Lipoprotein" evidence="1">
    <location>
        <begin position="23"/>
        <end position="198"/>
    </location>
</feature>
<dbReference type="EMBL" id="JACDZE010000004">
    <property type="protein sequence ID" value="MBA5630406.1"/>
    <property type="molecule type" value="Genomic_DNA"/>
</dbReference>